<dbReference type="CDD" id="cd00067">
    <property type="entry name" value="GAL4"/>
    <property type="match status" value="1"/>
</dbReference>
<evidence type="ECO:0000259" key="2">
    <source>
        <dbReference type="PROSITE" id="PS50048"/>
    </source>
</evidence>
<dbReference type="PANTHER" id="PTHR38111:SF11">
    <property type="entry name" value="TRANSCRIPTION FACTOR DOMAIN-CONTAINING PROTEIN-RELATED"/>
    <property type="match status" value="1"/>
</dbReference>
<evidence type="ECO:0000313" key="4">
    <source>
        <dbReference type="Proteomes" id="UP000054321"/>
    </source>
</evidence>
<dbReference type="InterPro" id="IPR053178">
    <property type="entry name" value="Osmoadaptation_assoc"/>
</dbReference>
<proteinExistence type="predicted"/>
<feature type="domain" description="Zn(2)-C6 fungal-type" evidence="2">
    <location>
        <begin position="10"/>
        <end position="38"/>
    </location>
</feature>
<dbReference type="GO" id="GO:0000981">
    <property type="term" value="F:DNA-binding transcription factor activity, RNA polymerase II-specific"/>
    <property type="evidence" value="ECO:0007669"/>
    <property type="project" value="InterPro"/>
</dbReference>
<dbReference type="PROSITE" id="PS50048">
    <property type="entry name" value="ZN2_CY6_FUNGAL_2"/>
    <property type="match status" value="1"/>
</dbReference>
<gene>
    <name evidence="3" type="ORF">OIDMADRAFT_40637</name>
</gene>
<evidence type="ECO:0000256" key="1">
    <source>
        <dbReference type="ARBA" id="ARBA00023242"/>
    </source>
</evidence>
<dbReference type="InterPro" id="IPR036864">
    <property type="entry name" value="Zn2-C6_fun-type_DNA-bd_sf"/>
</dbReference>
<dbReference type="Proteomes" id="UP000054321">
    <property type="component" value="Unassembled WGS sequence"/>
</dbReference>
<dbReference type="EMBL" id="KN832874">
    <property type="protein sequence ID" value="KIN02797.1"/>
    <property type="molecule type" value="Genomic_DNA"/>
</dbReference>
<dbReference type="AlphaFoldDB" id="A0A0C3HKD4"/>
<reference evidence="4" key="2">
    <citation type="submission" date="2015-01" db="EMBL/GenBank/DDBJ databases">
        <title>Evolutionary Origins and Diversification of the Mycorrhizal Mutualists.</title>
        <authorList>
            <consortium name="DOE Joint Genome Institute"/>
            <consortium name="Mycorrhizal Genomics Consortium"/>
            <person name="Kohler A."/>
            <person name="Kuo A."/>
            <person name="Nagy L.G."/>
            <person name="Floudas D."/>
            <person name="Copeland A."/>
            <person name="Barry K.W."/>
            <person name="Cichocki N."/>
            <person name="Veneault-Fourrey C."/>
            <person name="LaButti K."/>
            <person name="Lindquist E.A."/>
            <person name="Lipzen A."/>
            <person name="Lundell T."/>
            <person name="Morin E."/>
            <person name="Murat C."/>
            <person name="Riley R."/>
            <person name="Ohm R."/>
            <person name="Sun H."/>
            <person name="Tunlid A."/>
            <person name="Henrissat B."/>
            <person name="Grigoriev I.V."/>
            <person name="Hibbett D.S."/>
            <person name="Martin F."/>
        </authorList>
    </citation>
    <scope>NUCLEOTIDE SEQUENCE [LARGE SCALE GENOMIC DNA]</scope>
    <source>
        <strain evidence="4">Zn</strain>
    </source>
</reference>
<name>A0A0C3HKD4_OIDMZ</name>
<organism evidence="3 4">
    <name type="scientific">Oidiodendron maius (strain Zn)</name>
    <dbReference type="NCBI Taxonomy" id="913774"/>
    <lineage>
        <taxon>Eukaryota</taxon>
        <taxon>Fungi</taxon>
        <taxon>Dikarya</taxon>
        <taxon>Ascomycota</taxon>
        <taxon>Pezizomycotina</taxon>
        <taxon>Leotiomycetes</taxon>
        <taxon>Leotiomycetes incertae sedis</taxon>
        <taxon>Myxotrichaceae</taxon>
        <taxon>Oidiodendron</taxon>
    </lineage>
</organism>
<evidence type="ECO:0000313" key="3">
    <source>
        <dbReference type="EMBL" id="KIN02797.1"/>
    </source>
</evidence>
<accession>A0A0C3HKD4</accession>
<dbReference type="SMART" id="SM00066">
    <property type="entry name" value="GAL4"/>
    <property type="match status" value="1"/>
</dbReference>
<keyword evidence="1" id="KW-0539">Nucleus</keyword>
<dbReference type="HOGENOM" id="CLU_021599_2_2_1"/>
<reference evidence="3 4" key="1">
    <citation type="submission" date="2014-04" db="EMBL/GenBank/DDBJ databases">
        <authorList>
            <consortium name="DOE Joint Genome Institute"/>
            <person name="Kuo A."/>
            <person name="Martino E."/>
            <person name="Perotto S."/>
            <person name="Kohler A."/>
            <person name="Nagy L.G."/>
            <person name="Floudas D."/>
            <person name="Copeland A."/>
            <person name="Barry K.W."/>
            <person name="Cichocki N."/>
            <person name="Veneault-Fourrey C."/>
            <person name="LaButti K."/>
            <person name="Lindquist E.A."/>
            <person name="Lipzen A."/>
            <person name="Lundell T."/>
            <person name="Morin E."/>
            <person name="Murat C."/>
            <person name="Sun H."/>
            <person name="Tunlid A."/>
            <person name="Henrissat B."/>
            <person name="Grigoriev I.V."/>
            <person name="Hibbett D.S."/>
            <person name="Martin F."/>
            <person name="Nordberg H.P."/>
            <person name="Cantor M.N."/>
            <person name="Hua S.X."/>
        </authorList>
    </citation>
    <scope>NUCLEOTIDE SEQUENCE [LARGE SCALE GENOMIC DNA]</scope>
    <source>
        <strain evidence="3 4">Zn</strain>
    </source>
</reference>
<dbReference type="STRING" id="913774.A0A0C3HKD4"/>
<dbReference type="Pfam" id="PF00172">
    <property type="entry name" value="Zn_clus"/>
    <property type="match status" value="1"/>
</dbReference>
<dbReference type="SUPFAM" id="SSF57701">
    <property type="entry name" value="Zn2/Cys6 DNA-binding domain"/>
    <property type="match status" value="1"/>
</dbReference>
<dbReference type="OrthoDB" id="3525185at2759"/>
<keyword evidence="4" id="KW-1185">Reference proteome</keyword>
<dbReference type="InterPro" id="IPR001138">
    <property type="entry name" value="Zn2Cys6_DnaBD"/>
</dbReference>
<dbReference type="PANTHER" id="PTHR38111">
    <property type="entry name" value="ZN(2)-C6 FUNGAL-TYPE DOMAIN-CONTAINING PROTEIN-RELATED"/>
    <property type="match status" value="1"/>
</dbReference>
<dbReference type="GO" id="GO:0008270">
    <property type="term" value="F:zinc ion binding"/>
    <property type="evidence" value="ECO:0007669"/>
    <property type="project" value="InterPro"/>
</dbReference>
<dbReference type="PROSITE" id="PS00463">
    <property type="entry name" value="ZN2_CY6_FUNGAL_1"/>
    <property type="match status" value="1"/>
</dbReference>
<dbReference type="InParanoid" id="A0A0C3HKD4"/>
<protein>
    <recommendedName>
        <fullName evidence="2">Zn(2)-C6 fungal-type domain-containing protein</fullName>
    </recommendedName>
</protein>
<sequence>MVGVPGRSKACSTCRKRRKGCDRRLPGCGQCEKVGLPCGGYARELVFVNSTKPSLSCKVATGALSEALVRSADEERYLGQFWSAYLPNGRALPSDATQDALEGWSNTIQALYPTDGVLRKTVLAMSVSSCGRDEGNIELKERGLRLYSSALQDMAVALRIPSKARSDAILTASKLFSLYEAMFGADDRNKVTQAKSWIVHNSGEISILAARGADQYIYGHAHRLFVDGRLHLTLSAIRARKKSILSNQEWKTIPWSYHKKTPKDLLLDVLVEMPRLMEESDILQSCDSPTQRDCCTKMLINDCWHFDKQLREWLENHAPKQILRTPDTESPTLIDTTDLGSAHIMTLYWSVCIILYSIMRSVMGTEARLPERGDIKAYCRNIIRTIPIFFHPAVGTFRAHLATFPMGLVMRNLDLFEPEERAVEQRLLESCCRTQGGAAIGKFLKSLELDTIEQKKLSNIKGFAL</sequence>
<dbReference type="Gene3D" id="4.10.240.10">
    <property type="entry name" value="Zn(2)-C6 fungal-type DNA-binding domain"/>
    <property type="match status" value="1"/>
</dbReference>